<sequence>MPQTLARAMTETSAGLAQTARTVTETVTAAGTVIGHRVTLGAQAVGDPLNADHHAEFSRMTTEKVTAFSDASNAMLDELRDINREVMTFLAQQTVGAAQAAFELGAATTPAAIFAAHQRFLMESWARGSAHAFKLAALSSTVSAQVLAPVHSTATANAKRLDKALRKKR</sequence>
<keyword evidence="3" id="KW-1185">Reference proteome</keyword>
<comment type="caution">
    <text evidence="2">The sequence shown here is derived from an EMBL/GenBank/DDBJ whole genome shotgun (WGS) entry which is preliminary data.</text>
</comment>
<reference evidence="2" key="1">
    <citation type="journal article" date="2014" name="Int. J. Syst. Evol. Microbiol.">
        <title>Complete genome sequence of Corynebacterium casei LMG S-19264T (=DSM 44701T), isolated from a smear-ripened cheese.</title>
        <authorList>
            <consortium name="US DOE Joint Genome Institute (JGI-PGF)"/>
            <person name="Walter F."/>
            <person name="Albersmeier A."/>
            <person name="Kalinowski J."/>
            <person name="Ruckert C."/>
        </authorList>
    </citation>
    <scope>NUCLEOTIDE SEQUENCE</scope>
    <source>
        <strain evidence="2">CGMCC 1.15725</strain>
    </source>
</reference>
<reference evidence="2" key="2">
    <citation type="submission" date="2020-09" db="EMBL/GenBank/DDBJ databases">
        <authorList>
            <person name="Sun Q."/>
            <person name="Zhou Y."/>
        </authorList>
    </citation>
    <scope>NUCLEOTIDE SEQUENCE</scope>
    <source>
        <strain evidence="2">CGMCC 1.15725</strain>
    </source>
</reference>
<feature type="domain" description="Phasin" evidence="1">
    <location>
        <begin position="56"/>
        <end position="151"/>
    </location>
</feature>
<dbReference type="NCBIfam" id="NF045536">
    <property type="entry name" value="phasin_PhaP6"/>
    <property type="match status" value="1"/>
</dbReference>
<organism evidence="2 3">
    <name type="scientific">Aliidongia dinghuensis</name>
    <dbReference type="NCBI Taxonomy" id="1867774"/>
    <lineage>
        <taxon>Bacteria</taxon>
        <taxon>Pseudomonadati</taxon>
        <taxon>Pseudomonadota</taxon>
        <taxon>Alphaproteobacteria</taxon>
        <taxon>Rhodospirillales</taxon>
        <taxon>Dongiaceae</taxon>
        <taxon>Aliidongia</taxon>
    </lineage>
</organism>
<evidence type="ECO:0000313" key="3">
    <source>
        <dbReference type="Proteomes" id="UP000646365"/>
    </source>
</evidence>
<name>A0A8J3E7S8_9PROT</name>
<evidence type="ECO:0000259" key="1">
    <source>
        <dbReference type="Pfam" id="PF09361"/>
    </source>
</evidence>
<gene>
    <name evidence="2" type="ORF">GCM10011611_64060</name>
</gene>
<dbReference type="InterPro" id="IPR018968">
    <property type="entry name" value="Phasin"/>
</dbReference>
<dbReference type="Proteomes" id="UP000646365">
    <property type="component" value="Unassembled WGS sequence"/>
</dbReference>
<evidence type="ECO:0000313" key="2">
    <source>
        <dbReference type="EMBL" id="GGF48859.1"/>
    </source>
</evidence>
<protein>
    <recommendedName>
        <fullName evidence="1">Phasin domain-containing protein</fullName>
    </recommendedName>
</protein>
<dbReference type="EMBL" id="BMJQ01000028">
    <property type="protein sequence ID" value="GGF48859.1"/>
    <property type="molecule type" value="Genomic_DNA"/>
</dbReference>
<dbReference type="InterPro" id="IPR053785">
    <property type="entry name" value="PhaP6-like"/>
</dbReference>
<dbReference type="AlphaFoldDB" id="A0A8J3E7S8"/>
<dbReference type="Pfam" id="PF09361">
    <property type="entry name" value="Phasin_2"/>
    <property type="match status" value="1"/>
</dbReference>
<proteinExistence type="predicted"/>
<accession>A0A8J3E7S8</accession>